<dbReference type="InterPro" id="IPR041492">
    <property type="entry name" value="HAD_2"/>
</dbReference>
<evidence type="ECO:0000313" key="1">
    <source>
        <dbReference type="EMBL" id="MBG6085937.1"/>
    </source>
</evidence>
<name>A0A931GGM0_9ACTN</name>
<dbReference type="GO" id="GO:0005829">
    <property type="term" value="C:cytosol"/>
    <property type="evidence" value="ECO:0007669"/>
    <property type="project" value="TreeGrafter"/>
</dbReference>
<dbReference type="GO" id="GO:0006281">
    <property type="term" value="P:DNA repair"/>
    <property type="evidence" value="ECO:0007669"/>
    <property type="project" value="TreeGrafter"/>
</dbReference>
<dbReference type="InterPro" id="IPR023214">
    <property type="entry name" value="HAD_sf"/>
</dbReference>
<dbReference type="PANTHER" id="PTHR43434">
    <property type="entry name" value="PHOSPHOGLYCOLATE PHOSPHATASE"/>
    <property type="match status" value="1"/>
</dbReference>
<comment type="caution">
    <text evidence="1">The sequence shown here is derived from an EMBL/GenBank/DDBJ whole genome shotgun (WGS) entry which is preliminary data.</text>
</comment>
<dbReference type="PANTHER" id="PTHR43434:SF1">
    <property type="entry name" value="PHOSPHOGLYCOLATE PHOSPHATASE"/>
    <property type="match status" value="1"/>
</dbReference>
<accession>A0A931GGM0</accession>
<dbReference type="InterPro" id="IPR036412">
    <property type="entry name" value="HAD-like_sf"/>
</dbReference>
<gene>
    <name evidence="1" type="ORF">IW256_000050</name>
</gene>
<dbReference type="Gene3D" id="3.40.50.1000">
    <property type="entry name" value="HAD superfamily/HAD-like"/>
    <property type="match status" value="1"/>
</dbReference>
<dbReference type="Gene3D" id="1.10.150.240">
    <property type="entry name" value="Putative phosphatase, domain 2"/>
    <property type="match status" value="1"/>
</dbReference>
<protein>
    <submittedName>
        <fullName evidence="1">3-amino-5-hydroxybenzoic acid synthesis related protein</fullName>
    </submittedName>
</protein>
<dbReference type="AlphaFoldDB" id="A0A931GGM0"/>
<dbReference type="InterPro" id="IPR050155">
    <property type="entry name" value="HAD-like_hydrolase_sf"/>
</dbReference>
<dbReference type="RefSeq" id="WP_197009002.1">
    <property type="nucleotide sequence ID" value="NZ_BAABES010000014.1"/>
</dbReference>
<dbReference type="Proteomes" id="UP000614047">
    <property type="component" value="Unassembled WGS sequence"/>
</dbReference>
<proteinExistence type="predicted"/>
<dbReference type="SFLD" id="SFLDS00003">
    <property type="entry name" value="Haloacid_Dehalogenase"/>
    <property type="match status" value="1"/>
</dbReference>
<dbReference type="SUPFAM" id="SSF56784">
    <property type="entry name" value="HAD-like"/>
    <property type="match status" value="1"/>
</dbReference>
<dbReference type="InterPro" id="IPR023198">
    <property type="entry name" value="PGP-like_dom2"/>
</dbReference>
<dbReference type="GO" id="GO:0008967">
    <property type="term" value="F:phosphoglycolate phosphatase activity"/>
    <property type="evidence" value="ECO:0007669"/>
    <property type="project" value="TreeGrafter"/>
</dbReference>
<dbReference type="EMBL" id="JADOUA010000001">
    <property type="protein sequence ID" value="MBG6085937.1"/>
    <property type="molecule type" value="Genomic_DNA"/>
</dbReference>
<dbReference type="SFLD" id="SFLDG01129">
    <property type="entry name" value="C1.5:_HAD__Beta-PGM__Phosphata"/>
    <property type="match status" value="1"/>
</dbReference>
<evidence type="ECO:0000313" key="2">
    <source>
        <dbReference type="Proteomes" id="UP000614047"/>
    </source>
</evidence>
<organism evidence="1 2">
    <name type="scientific">Actinomadura viridis</name>
    <dbReference type="NCBI Taxonomy" id="58110"/>
    <lineage>
        <taxon>Bacteria</taxon>
        <taxon>Bacillati</taxon>
        <taxon>Actinomycetota</taxon>
        <taxon>Actinomycetes</taxon>
        <taxon>Streptosporangiales</taxon>
        <taxon>Thermomonosporaceae</taxon>
        <taxon>Actinomadura</taxon>
    </lineage>
</organism>
<sequence>MTRPVEPSRHGLPSAVVFDLDGVLLDTTENMRHAFTACCREAGRRDAPSFAEFLTHMGAPLPQILTAVGLPAALAATYERESTNQIGLVRPYDGITALLRDLLAGGVPTSVATGKATWRAVQMLERTGLRPLLGPVVGSDRVARPKPAPEIVLTALRESGAEPAGAMFLGDSPLDMRAGHGAGVTVVAAGWGQGAPAALLAEGPHRLIDHPRELLEPLAAGGPVRG</sequence>
<keyword evidence="2" id="KW-1185">Reference proteome</keyword>
<dbReference type="Pfam" id="PF13419">
    <property type="entry name" value="HAD_2"/>
    <property type="match status" value="1"/>
</dbReference>
<reference evidence="1" key="1">
    <citation type="submission" date="2020-11" db="EMBL/GenBank/DDBJ databases">
        <title>Sequencing the genomes of 1000 actinobacteria strains.</title>
        <authorList>
            <person name="Klenk H.-P."/>
        </authorList>
    </citation>
    <scope>NUCLEOTIDE SEQUENCE</scope>
    <source>
        <strain evidence="1">DSM 43175</strain>
    </source>
</reference>